<protein>
    <submittedName>
        <fullName evidence="2">Uncharacterized protein</fullName>
    </submittedName>
</protein>
<sequence>MQQARNWLLVFVSVGKKWARPDRGDLLMMLLRARSHLSLCLSSPMQHHLLASFLSGLALCKLWSGSYLCFCLLFFYSFLHLTLFSFSLFSIPSSCYQSGCYYSVITLVVIFSLLPFLFFPLLFSSFYFSLLPLGHIL</sequence>
<dbReference type="RefSeq" id="XP_018187879.1">
    <property type="nucleotide sequence ID" value="XM_018329279.1"/>
</dbReference>
<keyword evidence="1" id="KW-0812">Transmembrane</keyword>
<keyword evidence="3" id="KW-1185">Reference proteome</keyword>
<organism evidence="2 3">
    <name type="scientific">Xylona heveae (strain CBS 132557 / TC161)</name>
    <dbReference type="NCBI Taxonomy" id="1328760"/>
    <lineage>
        <taxon>Eukaryota</taxon>
        <taxon>Fungi</taxon>
        <taxon>Dikarya</taxon>
        <taxon>Ascomycota</taxon>
        <taxon>Pezizomycotina</taxon>
        <taxon>Xylonomycetes</taxon>
        <taxon>Xylonales</taxon>
        <taxon>Xylonaceae</taxon>
        <taxon>Xylona</taxon>
    </lineage>
</organism>
<dbReference type="Proteomes" id="UP000076632">
    <property type="component" value="Unassembled WGS sequence"/>
</dbReference>
<accession>A0A165GL69</accession>
<feature type="transmembrane region" description="Helical" evidence="1">
    <location>
        <begin position="101"/>
        <end position="123"/>
    </location>
</feature>
<keyword evidence="1" id="KW-1133">Transmembrane helix</keyword>
<gene>
    <name evidence="2" type="ORF">L228DRAFT_150560</name>
</gene>
<reference evidence="2 3" key="1">
    <citation type="journal article" date="2016" name="Fungal Biol.">
        <title>The genome of Xylona heveae provides a window into fungal endophytism.</title>
        <authorList>
            <person name="Gazis R."/>
            <person name="Kuo A."/>
            <person name="Riley R."/>
            <person name="LaButti K."/>
            <person name="Lipzen A."/>
            <person name="Lin J."/>
            <person name="Amirebrahimi M."/>
            <person name="Hesse C.N."/>
            <person name="Spatafora J.W."/>
            <person name="Henrissat B."/>
            <person name="Hainaut M."/>
            <person name="Grigoriev I.V."/>
            <person name="Hibbett D.S."/>
        </authorList>
    </citation>
    <scope>NUCLEOTIDE SEQUENCE [LARGE SCALE GENOMIC DNA]</scope>
    <source>
        <strain evidence="2 3">TC161</strain>
    </source>
</reference>
<dbReference type="InParanoid" id="A0A165GL69"/>
<feature type="transmembrane region" description="Helical" evidence="1">
    <location>
        <begin position="67"/>
        <end position="89"/>
    </location>
</feature>
<proteinExistence type="predicted"/>
<evidence type="ECO:0000313" key="2">
    <source>
        <dbReference type="EMBL" id="KZF22324.1"/>
    </source>
</evidence>
<dbReference type="EMBL" id="KV407459">
    <property type="protein sequence ID" value="KZF22324.1"/>
    <property type="molecule type" value="Genomic_DNA"/>
</dbReference>
<dbReference type="GeneID" id="28894416"/>
<evidence type="ECO:0000256" key="1">
    <source>
        <dbReference type="SAM" id="Phobius"/>
    </source>
</evidence>
<name>A0A165GL69_XYLHT</name>
<dbReference type="AlphaFoldDB" id="A0A165GL69"/>
<evidence type="ECO:0000313" key="3">
    <source>
        <dbReference type="Proteomes" id="UP000076632"/>
    </source>
</evidence>
<keyword evidence="1" id="KW-0472">Membrane</keyword>